<comment type="caution">
    <text evidence="3">The sequence shown here is derived from an EMBL/GenBank/DDBJ whole genome shotgun (WGS) entry which is preliminary data.</text>
</comment>
<dbReference type="Proteomes" id="UP001149163">
    <property type="component" value="Unassembled WGS sequence"/>
</dbReference>
<feature type="compositionally biased region" description="Polar residues" evidence="1">
    <location>
        <begin position="643"/>
        <end position="656"/>
    </location>
</feature>
<feature type="compositionally biased region" description="Polar residues" evidence="1">
    <location>
        <begin position="689"/>
        <end position="698"/>
    </location>
</feature>
<feature type="compositionally biased region" description="Low complexity" evidence="1">
    <location>
        <begin position="490"/>
        <end position="512"/>
    </location>
</feature>
<evidence type="ECO:0008006" key="5">
    <source>
        <dbReference type="Google" id="ProtNLM"/>
    </source>
</evidence>
<feature type="compositionally biased region" description="Polar residues" evidence="1">
    <location>
        <begin position="369"/>
        <end position="385"/>
    </location>
</feature>
<accession>A0A9W9I8E7</accession>
<dbReference type="Pfam" id="PF16944">
    <property type="entry name" value="KCH"/>
    <property type="match status" value="1"/>
</dbReference>
<keyword evidence="4" id="KW-1185">Reference proteome</keyword>
<keyword evidence="2" id="KW-0812">Transmembrane</keyword>
<dbReference type="GO" id="GO:0005886">
    <property type="term" value="C:plasma membrane"/>
    <property type="evidence" value="ECO:0007669"/>
    <property type="project" value="InterPro"/>
</dbReference>
<feature type="transmembrane region" description="Helical" evidence="2">
    <location>
        <begin position="79"/>
        <end position="97"/>
    </location>
</feature>
<feature type="region of interest" description="Disordered" evidence="1">
    <location>
        <begin position="300"/>
        <end position="385"/>
    </location>
</feature>
<dbReference type="AlphaFoldDB" id="A0A9W9I8E7"/>
<dbReference type="GeneID" id="81425544"/>
<keyword evidence="2" id="KW-0472">Membrane</keyword>
<dbReference type="PANTHER" id="PTHR36424">
    <property type="entry name" value="PHEROMONE-REGULATED MEMBRANE PROTEIN 6"/>
    <property type="match status" value="1"/>
</dbReference>
<protein>
    <recommendedName>
        <fullName evidence="5">Pheromone-regulated membrane protein</fullName>
    </recommendedName>
</protein>
<feature type="compositionally biased region" description="Polar residues" evidence="1">
    <location>
        <begin position="666"/>
        <end position="675"/>
    </location>
</feature>
<organism evidence="3 4">
    <name type="scientific">Penicillium canariense</name>
    <dbReference type="NCBI Taxonomy" id="189055"/>
    <lineage>
        <taxon>Eukaryota</taxon>
        <taxon>Fungi</taxon>
        <taxon>Dikarya</taxon>
        <taxon>Ascomycota</taxon>
        <taxon>Pezizomycotina</taxon>
        <taxon>Eurotiomycetes</taxon>
        <taxon>Eurotiomycetidae</taxon>
        <taxon>Eurotiales</taxon>
        <taxon>Aspergillaceae</taxon>
        <taxon>Penicillium</taxon>
    </lineage>
</organism>
<proteinExistence type="predicted"/>
<dbReference type="RefSeq" id="XP_056545110.1">
    <property type="nucleotide sequence ID" value="XM_056686368.1"/>
</dbReference>
<dbReference type="InterPro" id="IPR031606">
    <property type="entry name" value="Kch1/2"/>
</dbReference>
<evidence type="ECO:0000313" key="4">
    <source>
        <dbReference type="Proteomes" id="UP001149163"/>
    </source>
</evidence>
<reference evidence="3" key="1">
    <citation type="submission" date="2022-11" db="EMBL/GenBank/DDBJ databases">
        <authorList>
            <person name="Petersen C."/>
        </authorList>
    </citation>
    <scope>NUCLEOTIDE SEQUENCE</scope>
    <source>
        <strain evidence="3">IBT 26290</strain>
    </source>
</reference>
<dbReference type="GO" id="GO:0015079">
    <property type="term" value="F:potassium ion transmembrane transporter activity"/>
    <property type="evidence" value="ECO:0007669"/>
    <property type="project" value="InterPro"/>
</dbReference>
<keyword evidence="2" id="KW-1133">Transmembrane helix</keyword>
<feature type="transmembrane region" description="Helical" evidence="2">
    <location>
        <begin position="226"/>
        <end position="256"/>
    </location>
</feature>
<name>A0A9W9I8E7_9EURO</name>
<gene>
    <name evidence="3" type="ORF">N7482_004243</name>
</gene>
<evidence type="ECO:0000313" key="3">
    <source>
        <dbReference type="EMBL" id="KAJ5168649.1"/>
    </source>
</evidence>
<feature type="compositionally biased region" description="Polar residues" evidence="1">
    <location>
        <begin position="599"/>
        <end position="608"/>
    </location>
</feature>
<feature type="transmembrane region" description="Helical" evidence="2">
    <location>
        <begin position="37"/>
        <end position="59"/>
    </location>
</feature>
<feature type="compositionally biased region" description="Polar residues" evidence="1">
    <location>
        <begin position="568"/>
        <end position="591"/>
    </location>
</feature>
<dbReference type="EMBL" id="JAPQKN010000002">
    <property type="protein sequence ID" value="KAJ5168649.1"/>
    <property type="molecule type" value="Genomic_DNA"/>
</dbReference>
<sequence length="718" mass="78288">MGCSGDREKGAVRMEEKWDYVNLHDFKSDSCWTPVSYFFLWVFLLVSISVYSVDTFTAVNLLAFSRWAGRVEPAIPFKISRWIFAVCILVSFTLLIYRWMLAIRAMRSGSIARSYLDPLAVRVQCFRVFTKEGHGWRRFLVFAELTKSKKGAEYVALYAYFSFQSWMNTIFADGPRQVLNAITLYSVMQADLLPGGKNAAKDDGSSDILQFFNNVKILAEDNNLQAVVLFGMLFTLVIWVLSVLKLASAVILYLIFLYHHIPSEDGTLKVYCRRKISSRLTLIVRKKVNKALASGFKLQDRAPTQPSLGGADAKPTLPSLPSVDMDKSPVVTTLSRSTTETTLPPYTRSNSTAMEKNPTLPNLDFDSKPSLTRTTTQSSAMSESASLTGNAAMMGYSPLDRQTSPMPPVPPLPATMPPSRTDTAHSRRTPGPPPFANEAGRNSPGPGMRSLTDSGAQPYRPFSPAVDPYARSNTPSMAPSSDYIGRSHTPAAPAAPTAPYDPYGPPAGYYGAPEDDEYEMGSETPYNQRVAPSYPQPGYPPQDGYQDRSYTPASTGARAGPPPGRSMTPASTGATPHSPQDRSYTPASTGATPRPPQDRSYTPASTGATPRPPPGRSMTPASYRSMAGREPDGQMGPPPRNYTPFTPDSPAGSQSGYAPFNPNHPPMSSQTSQPRMQRPPGPSGYQPFTRANTASPSAMNRPGPPAGYGFNRANTDQY</sequence>
<feature type="region of interest" description="Disordered" evidence="1">
    <location>
        <begin position="398"/>
        <end position="718"/>
    </location>
</feature>
<evidence type="ECO:0000256" key="1">
    <source>
        <dbReference type="SAM" id="MobiDB-lite"/>
    </source>
</evidence>
<feature type="compositionally biased region" description="Pro residues" evidence="1">
    <location>
        <begin position="405"/>
        <end position="416"/>
    </location>
</feature>
<feature type="compositionally biased region" description="Low complexity" evidence="1">
    <location>
        <begin position="332"/>
        <end position="343"/>
    </location>
</feature>
<evidence type="ECO:0000256" key="2">
    <source>
        <dbReference type="SAM" id="Phobius"/>
    </source>
</evidence>
<dbReference type="OrthoDB" id="2128042at2759"/>
<dbReference type="PANTHER" id="PTHR36424:SF1">
    <property type="entry name" value="LOW AFFINITY K(+) TRANSPORTER 1-RELATED"/>
    <property type="match status" value="1"/>
</dbReference>
<reference evidence="3" key="2">
    <citation type="journal article" date="2023" name="IMA Fungus">
        <title>Comparative genomic study of the Penicillium genus elucidates a diverse pangenome and 15 lateral gene transfer events.</title>
        <authorList>
            <person name="Petersen C."/>
            <person name="Sorensen T."/>
            <person name="Nielsen M.R."/>
            <person name="Sondergaard T.E."/>
            <person name="Sorensen J.L."/>
            <person name="Fitzpatrick D.A."/>
            <person name="Frisvad J.C."/>
            <person name="Nielsen K.L."/>
        </authorList>
    </citation>
    <scope>NUCLEOTIDE SEQUENCE</scope>
    <source>
        <strain evidence="3">IBT 26290</strain>
    </source>
</reference>